<keyword evidence="2 9" id="KW-0813">Transport</keyword>
<evidence type="ECO:0000256" key="3">
    <source>
        <dbReference type="ARBA" id="ARBA00022475"/>
    </source>
</evidence>
<protein>
    <recommendedName>
        <fullName evidence="9">TRAP transporter small permease protein</fullName>
    </recommendedName>
</protein>
<evidence type="ECO:0000256" key="7">
    <source>
        <dbReference type="ARBA" id="ARBA00023136"/>
    </source>
</evidence>
<reference evidence="11 12" key="1">
    <citation type="journal article" date="2010" name="J. Bacteriol.">
        <title>Genome sequences of Pelagibaca bermudensis HTCC2601T and Maritimibacter alkaliphilus HTCC2654T, the type strains of two marine Roseobacter genera.</title>
        <authorList>
            <person name="Thrash J.C."/>
            <person name="Cho J.C."/>
            <person name="Ferriera S."/>
            <person name="Johnson J."/>
            <person name="Vergin K.L."/>
            <person name="Giovannoni S.J."/>
        </authorList>
    </citation>
    <scope>NUCLEOTIDE SEQUENCE [LARGE SCALE GENOMIC DNA]</scope>
    <source>
        <strain evidence="11 12">HTCC2654</strain>
    </source>
</reference>
<evidence type="ECO:0000256" key="1">
    <source>
        <dbReference type="ARBA" id="ARBA00004429"/>
    </source>
</evidence>
<feature type="transmembrane region" description="Helical" evidence="9">
    <location>
        <begin position="93"/>
        <end position="114"/>
    </location>
</feature>
<dbReference type="HOGENOM" id="CLU_086356_8_0_5"/>
<dbReference type="GO" id="GO:0015740">
    <property type="term" value="P:C4-dicarboxylate transport"/>
    <property type="evidence" value="ECO:0007669"/>
    <property type="project" value="TreeGrafter"/>
</dbReference>
<dbReference type="GO" id="GO:0005886">
    <property type="term" value="C:plasma membrane"/>
    <property type="evidence" value="ECO:0007669"/>
    <property type="project" value="UniProtKB-SubCell"/>
</dbReference>
<keyword evidence="6 9" id="KW-1133">Transmembrane helix</keyword>
<comment type="subunit">
    <text evidence="9">The complex comprises the extracytoplasmic solute receptor protein and the two transmembrane proteins.</text>
</comment>
<feature type="transmembrane region" description="Helical" evidence="9">
    <location>
        <begin position="21"/>
        <end position="42"/>
    </location>
</feature>
<dbReference type="InterPro" id="IPR055348">
    <property type="entry name" value="DctQ"/>
</dbReference>
<dbReference type="eggNOG" id="COG3090">
    <property type="taxonomic scope" value="Bacteria"/>
</dbReference>
<evidence type="ECO:0000313" key="11">
    <source>
        <dbReference type="EMBL" id="EAQ11924.1"/>
    </source>
</evidence>
<evidence type="ECO:0000256" key="9">
    <source>
        <dbReference type="RuleBase" id="RU369079"/>
    </source>
</evidence>
<feature type="transmembrane region" description="Helical" evidence="9">
    <location>
        <begin position="54"/>
        <end position="72"/>
    </location>
</feature>
<evidence type="ECO:0000256" key="5">
    <source>
        <dbReference type="ARBA" id="ARBA00022692"/>
    </source>
</evidence>
<evidence type="ECO:0000256" key="6">
    <source>
        <dbReference type="ARBA" id="ARBA00022989"/>
    </source>
</evidence>
<organism evidence="11 12">
    <name type="scientific">Maritimibacter alkaliphilus HTCC2654</name>
    <dbReference type="NCBI Taxonomy" id="314271"/>
    <lineage>
        <taxon>Bacteria</taxon>
        <taxon>Pseudomonadati</taxon>
        <taxon>Pseudomonadota</taxon>
        <taxon>Alphaproteobacteria</taxon>
        <taxon>Rhodobacterales</taxon>
        <taxon>Roseobacteraceae</taxon>
        <taxon>Maritimibacter</taxon>
    </lineage>
</organism>
<dbReference type="PANTHER" id="PTHR35011">
    <property type="entry name" value="2,3-DIKETO-L-GULONATE TRAP TRANSPORTER SMALL PERMEASE PROTEIN YIAM"/>
    <property type="match status" value="1"/>
</dbReference>
<feature type="domain" description="Tripartite ATP-independent periplasmic transporters DctQ component" evidence="10">
    <location>
        <begin position="31"/>
        <end position="157"/>
    </location>
</feature>
<keyword evidence="5 9" id="KW-0812">Transmembrane</keyword>
<sequence length="182" mass="19930">MQTDSTSAARGLSRAILFIERIAGALLGLVTILIVASAIGRYGFARPLPDAFDVSRLLLGVAIGWGMASLGFHGTHIKVDLLAQAVGRSTRRWINGFAWAVLAAFTALLCWKIWGRVMSAMNGGDATMDLRLPHWPFFLAIWFGLMAALFTTLVRLWLIGRQGTDLGEFDGIDEQLLEDQKP</sequence>
<evidence type="ECO:0000259" key="10">
    <source>
        <dbReference type="Pfam" id="PF04290"/>
    </source>
</evidence>
<dbReference type="InterPro" id="IPR007387">
    <property type="entry name" value="TRAP_DctQ"/>
</dbReference>
<dbReference type="STRING" id="314271.RB2654_07576"/>
<evidence type="ECO:0000256" key="8">
    <source>
        <dbReference type="ARBA" id="ARBA00038436"/>
    </source>
</evidence>
<comment type="function">
    <text evidence="9">Part of the tripartite ATP-independent periplasmic (TRAP) transport system.</text>
</comment>
<dbReference type="GO" id="GO:0022857">
    <property type="term" value="F:transmembrane transporter activity"/>
    <property type="evidence" value="ECO:0007669"/>
    <property type="project" value="UniProtKB-UniRule"/>
</dbReference>
<evidence type="ECO:0000256" key="4">
    <source>
        <dbReference type="ARBA" id="ARBA00022519"/>
    </source>
</evidence>
<dbReference type="RefSeq" id="WP_008330233.1">
    <property type="nucleotide sequence ID" value="NZ_CH902578.1"/>
</dbReference>
<dbReference type="EMBL" id="AAMT01000011">
    <property type="protein sequence ID" value="EAQ11924.1"/>
    <property type="molecule type" value="Genomic_DNA"/>
</dbReference>
<comment type="subcellular location">
    <subcellularLocation>
        <location evidence="1 9">Cell inner membrane</location>
        <topology evidence="1 9">Multi-pass membrane protein</topology>
    </subcellularLocation>
</comment>
<gene>
    <name evidence="11" type="ORF">RB2654_07576</name>
</gene>
<comment type="caution">
    <text evidence="11">The sequence shown here is derived from an EMBL/GenBank/DDBJ whole genome shotgun (WGS) entry which is preliminary data.</text>
</comment>
<keyword evidence="3" id="KW-1003">Cell membrane</keyword>
<dbReference type="Pfam" id="PF04290">
    <property type="entry name" value="DctQ"/>
    <property type="match status" value="1"/>
</dbReference>
<keyword evidence="4 9" id="KW-0997">Cell inner membrane</keyword>
<dbReference type="Proteomes" id="UP000002931">
    <property type="component" value="Unassembled WGS sequence"/>
</dbReference>
<dbReference type="OrthoDB" id="7866592at2"/>
<evidence type="ECO:0000256" key="2">
    <source>
        <dbReference type="ARBA" id="ARBA00022448"/>
    </source>
</evidence>
<proteinExistence type="inferred from homology"/>
<keyword evidence="12" id="KW-1185">Reference proteome</keyword>
<dbReference type="AlphaFoldDB" id="A3VIJ3"/>
<comment type="similarity">
    <text evidence="8 9">Belongs to the TRAP transporter small permease family.</text>
</comment>
<keyword evidence="7 9" id="KW-0472">Membrane</keyword>
<name>A3VIJ3_9RHOB</name>
<accession>A3VIJ3</accession>
<evidence type="ECO:0000313" key="12">
    <source>
        <dbReference type="Proteomes" id="UP000002931"/>
    </source>
</evidence>
<dbReference type="PANTHER" id="PTHR35011:SF2">
    <property type="entry name" value="2,3-DIKETO-L-GULONATE TRAP TRANSPORTER SMALL PERMEASE PROTEIN YIAM"/>
    <property type="match status" value="1"/>
</dbReference>
<feature type="transmembrane region" description="Helical" evidence="9">
    <location>
        <begin position="134"/>
        <end position="158"/>
    </location>
</feature>